<dbReference type="NCBIfam" id="TIGR03361">
    <property type="entry name" value="VI_Rhs_Vgr"/>
    <property type="match status" value="1"/>
</dbReference>
<evidence type="ECO:0000313" key="6">
    <source>
        <dbReference type="EMBL" id="MBB6054595.1"/>
    </source>
</evidence>
<dbReference type="EMBL" id="JACHGR010000001">
    <property type="protein sequence ID" value="MBB6054595.1"/>
    <property type="molecule type" value="Genomic_DNA"/>
</dbReference>
<organism evidence="6 7">
    <name type="scientific">Tolumonas osonensis</name>
    <dbReference type="NCBI Taxonomy" id="675874"/>
    <lineage>
        <taxon>Bacteria</taxon>
        <taxon>Pseudomonadati</taxon>
        <taxon>Pseudomonadota</taxon>
        <taxon>Gammaproteobacteria</taxon>
        <taxon>Aeromonadales</taxon>
        <taxon>Aeromonadaceae</taxon>
        <taxon>Tolumonas</taxon>
    </lineage>
</organism>
<dbReference type="Pfam" id="PF04717">
    <property type="entry name" value="Phage_base_V"/>
    <property type="match status" value="1"/>
</dbReference>
<dbReference type="RefSeq" id="WP_188025385.1">
    <property type="nucleotide sequence ID" value="NZ_JACHGR010000001.1"/>
</dbReference>
<feature type="domain" description="Gp5/Type VI secretion system Vgr C-terminal trimerisation" evidence="5">
    <location>
        <begin position="463"/>
        <end position="569"/>
    </location>
</feature>
<dbReference type="InterPro" id="IPR037026">
    <property type="entry name" value="Vgr_OB-fold_dom_sf"/>
</dbReference>
<evidence type="ECO:0000313" key="7">
    <source>
        <dbReference type="Proteomes" id="UP000585721"/>
    </source>
</evidence>
<accession>A0A841GGW5</accession>
<dbReference type="Proteomes" id="UP000585721">
    <property type="component" value="Unassembled WGS sequence"/>
</dbReference>
<dbReference type="Pfam" id="PF05954">
    <property type="entry name" value="Phage_GPD"/>
    <property type="match status" value="1"/>
</dbReference>
<dbReference type="Pfam" id="PF22178">
    <property type="entry name" value="Gp5_trimer_C"/>
    <property type="match status" value="1"/>
</dbReference>
<dbReference type="SUPFAM" id="SSF69279">
    <property type="entry name" value="Phage tail proteins"/>
    <property type="match status" value="2"/>
</dbReference>
<dbReference type="Gene3D" id="4.10.220.110">
    <property type="match status" value="1"/>
</dbReference>
<dbReference type="PANTHER" id="PTHR32305">
    <property type="match status" value="1"/>
</dbReference>
<feature type="domain" description="Gp5/Type VI secretion system Vgr protein OB-fold" evidence="4">
    <location>
        <begin position="379"/>
        <end position="446"/>
    </location>
</feature>
<dbReference type="GO" id="GO:0005576">
    <property type="term" value="C:extracellular region"/>
    <property type="evidence" value="ECO:0007669"/>
    <property type="project" value="UniProtKB-SubCell"/>
</dbReference>
<comment type="subcellular location">
    <subcellularLocation>
        <location evidence="1">Secreted</location>
    </subcellularLocation>
</comment>
<reference evidence="6 7" key="1">
    <citation type="submission" date="2020-08" db="EMBL/GenBank/DDBJ databases">
        <title>Genomic Encyclopedia of Type Strains, Phase IV (KMG-IV): sequencing the most valuable type-strain genomes for metagenomic binning, comparative biology and taxonomic classification.</title>
        <authorList>
            <person name="Goeker M."/>
        </authorList>
    </citation>
    <scope>NUCLEOTIDE SEQUENCE [LARGE SCALE GENOMIC DNA]</scope>
    <source>
        <strain evidence="6 7">DSM 22975</strain>
    </source>
</reference>
<dbReference type="InterPro" id="IPR017847">
    <property type="entry name" value="T6SS_RhsGE_Vgr_subset"/>
</dbReference>
<dbReference type="SUPFAM" id="SSF69349">
    <property type="entry name" value="Phage fibre proteins"/>
    <property type="match status" value="1"/>
</dbReference>
<keyword evidence="7" id="KW-1185">Reference proteome</keyword>
<dbReference type="Gene3D" id="2.40.50.230">
    <property type="entry name" value="Gp5 N-terminal domain"/>
    <property type="match status" value="1"/>
</dbReference>
<dbReference type="InterPro" id="IPR006531">
    <property type="entry name" value="Gp5/Vgr_OB"/>
</dbReference>
<keyword evidence="3" id="KW-0964">Secreted</keyword>
<dbReference type="InterPro" id="IPR006533">
    <property type="entry name" value="T6SS_Vgr_RhsGE"/>
</dbReference>
<sequence>MSLFSANEAQFLFAVDSCSETMHVLRFSGHETLGSNYRFEIDIVCNSDSLDVYSLHHKTACLTLRDFPDPRYIHGIVLDAAFIRQDYRYHHYRFYLAPQAEFLNYRTNQRIFQNKTVAGIIQDVWQDAGLNPDALRFRIQKHSSPLVYCVQYNETDLNFIQRLCEFHGLFYYFEHAAGQHTMVFVDGKEQCPKVATTHYQPDSGQCPDNPVLDQLDWQFQATAGSTEIREYDFTRPSFCLTARTQTGLREWYEYAAQQNSQQQASARAELFLNQQQHEQQRTYAAGNIRAIYPGGFMSVINHPLTTMNTDWLIVTITHAGEQPQVLQTLASGSSQYQNQITLHPKDAPFNLPRRHAKPQLSGYQTALVTGPEGQEIYTDEHGRVKVQFHWDKATPGDETSSCWLRVAQGWAGAGYGQNFLPRIGQEVLVAFLEQDIDHPYVIGCVYNATNMSAIASPINQSQSGLRTLSSPGGMGFNELRFEDKKGRERIVLHAQRNWHRKVKRISRTEIADNEHLWIGGEDKRRVTGEEHLTIHKNRLTEIDGHQDLHVLQNKHLHIDSNWLSKIEQNLYIKAGQMLVLEASSALSFDAGGNCILINASGIHLQGGNIRINSGGTV</sequence>
<dbReference type="InterPro" id="IPR054030">
    <property type="entry name" value="Gp5_Vgr_C"/>
</dbReference>
<dbReference type="NCBIfam" id="TIGR01646">
    <property type="entry name" value="vgr_GE"/>
    <property type="match status" value="1"/>
</dbReference>
<evidence type="ECO:0000256" key="1">
    <source>
        <dbReference type="ARBA" id="ARBA00004613"/>
    </source>
</evidence>
<dbReference type="AlphaFoldDB" id="A0A841GGW5"/>
<comment type="similarity">
    <text evidence="2">Belongs to the VgrG protein family.</text>
</comment>
<dbReference type="SUPFAM" id="SSF69255">
    <property type="entry name" value="gp5 N-terminal domain-like"/>
    <property type="match status" value="1"/>
</dbReference>
<protein>
    <submittedName>
        <fullName evidence="6">Type VI secretion system secreted protein VgrG</fullName>
    </submittedName>
</protein>
<evidence type="ECO:0000256" key="2">
    <source>
        <dbReference type="ARBA" id="ARBA00005558"/>
    </source>
</evidence>
<dbReference type="PANTHER" id="PTHR32305:SF15">
    <property type="entry name" value="PROTEIN RHSA-RELATED"/>
    <property type="match status" value="1"/>
</dbReference>
<dbReference type="InterPro" id="IPR050708">
    <property type="entry name" value="T6SS_VgrG/RHS"/>
</dbReference>
<evidence type="ECO:0000259" key="4">
    <source>
        <dbReference type="Pfam" id="PF04717"/>
    </source>
</evidence>
<comment type="caution">
    <text evidence="6">The sequence shown here is derived from an EMBL/GenBank/DDBJ whole genome shotgun (WGS) entry which is preliminary data.</text>
</comment>
<dbReference type="Gene3D" id="3.55.50.10">
    <property type="entry name" value="Baseplate protein-like domains"/>
    <property type="match status" value="1"/>
</dbReference>
<proteinExistence type="inferred from homology"/>
<evidence type="ECO:0000256" key="3">
    <source>
        <dbReference type="ARBA" id="ARBA00022525"/>
    </source>
</evidence>
<name>A0A841GGW5_9GAMM</name>
<gene>
    <name evidence="6" type="ORF">HNR75_000460</name>
</gene>
<evidence type="ECO:0000259" key="5">
    <source>
        <dbReference type="Pfam" id="PF22178"/>
    </source>
</evidence>
<dbReference type="Gene3D" id="2.30.110.50">
    <property type="match status" value="1"/>
</dbReference>